<reference evidence="1" key="2">
    <citation type="submission" date="2021-01" db="EMBL/GenBank/DDBJ databases">
        <authorList>
            <person name="Schikora-Tamarit M.A."/>
        </authorList>
    </citation>
    <scope>NUCLEOTIDE SEQUENCE</scope>
    <source>
        <strain evidence="1">CBS2887</strain>
    </source>
</reference>
<organism evidence="1 2">
    <name type="scientific">Wickerhamomyces pijperi</name>
    <name type="common">Yeast</name>
    <name type="synonym">Pichia pijperi</name>
    <dbReference type="NCBI Taxonomy" id="599730"/>
    <lineage>
        <taxon>Eukaryota</taxon>
        <taxon>Fungi</taxon>
        <taxon>Dikarya</taxon>
        <taxon>Ascomycota</taxon>
        <taxon>Saccharomycotina</taxon>
        <taxon>Saccharomycetes</taxon>
        <taxon>Phaffomycetales</taxon>
        <taxon>Wickerhamomycetaceae</taxon>
        <taxon>Wickerhamomyces</taxon>
    </lineage>
</organism>
<reference evidence="1" key="1">
    <citation type="journal article" date="2021" name="Open Biol.">
        <title>Shared evolutionary footprints suggest mitochondrial oxidative damage underlies multiple complex I losses in fungi.</title>
        <authorList>
            <person name="Schikora-Tamarit M.A."/>
            <person name="Marcet-Houben M."/>
            <person name="Nosek J."/>
            <person name="Gabaldon T."/>
        </authorList>
    </citation>
    <scope>NUCLEOTIDE SEQUENCE</scope>
    <source>
        <strain evidence="1">CBS2887</strain>
    </source>
</reference>
<name>A0A9P8TJT4_WICPI</name>
<sequence>MLVLPFFGLNGSVLVSTKLTNSSNTTFWMILLLTWRSWLSFNWDLIFVLKFNTSLTLTSDSISALPISFNITSIAESTSSLDEMAPETALLILLPKSANTMES</sequence>
<evidence type="ECO:0000313" key="2">
    <source>
        <dbReference type="Proteomes" id="UP000774326"/>
    </source>
</evidence>
<protein>
    <submittedName>
        <fullName evidence="1">Uncharacterized protein</fullName>
    </submittedName>
</protein>
<proteinExistence type="predicted"/>
<evidence type="ECO:0000313" key="1">
    <source>
        <dbReference type="EMBL" id="KAH3681466.1"/>
    </source>
</evidence>
<gene>
    <name evidence="1" type="ORF">WICPIJ_007545</name>
</gene>
<dbReference type="AlphaFoldDB" id="A0A9P8TJT4"/>
<comment type="caution">
    <text evidence="1">The sequence shown here is derived from an EMBL/GenBank/DDBJ whole genome shotgun (WGS) entry which is preliminary data.</text>
</comment>
<accession>A0A9P8TJT4</accession>
<dbReference type="Proteomes" id="UP000774326">
    <property type="component" value="Unassembled WGS sequence"/>
</dbReference>
<dbReference type="EMBL" id="JAEUBG010004410">
    <property type="protein sequence ID" value="KAH3681466.1"/>
    <property type="molecule type" value="Genomic_DNA"/>
</dbReference>
<keyword evidence="2" id="KW-1185">Reference proteome</keyword>